<organism evidence="1 2">
    <name type="scientific">Scutellospora calospora</name>
    <dbReference type="NCBI Taxonomy" id="85575"/>
    <lineage>
        <taxon>Eukaryota</taxon>
        <taxon>Fungi</taxon>
        <taxon>Fungi incertae sedis</taxon>
        <taxon>Mucoromycota</taxon>
        <taxon>Glomeromycotina</taxon>
        <taxon>Glomeromycetes</taxon>
        <taxon>Diversisporales</taxon>
        <taxon>Gigasporaceae</taxon>
        <taxon>Scutellospora</taxon>
    </lineage>
</organism>
<feature type="non-terminal residue" evidence="1">
    <location>
        <position position="1"/>
    </location>
</feature>
<gene>
    <name evidence="1" type="ORF">SCALOS_LOCUS11247</name>
</gene>
<dbReference type="Proteomes" id="UP000789860">
    <property type="component" value="Unassembled WGS sequence"/>
</dbReference>
<sequence length="70" mass="7962">GMAAQSVWQYCHELLSADFISIKGDIRLGENETLIWIANFLEEHGSQITQFGLPQPSGHFDEITHIKTQY</sequence>
<proteinExistence type="predicted"/>
<comment type="caution">
    <text evidence="1">The sequence shown here is derived from an EMBL/GenBank/DDBJ whole genome shotgun (WGS) entry which is preliminary data.</text>
</comment>
<feature type="non-terminal residue" evidence="1">
    <location>
        <position position="70"/>
    </location>
</feature>
<dbReference type="EMBL" id="CAJVPM010047384">
    <property type="protein sequence ID" value="CAG8720734.1"/>
    <property type="molecule type" value="Genomic_DNA"/>
</dbReference>
<reference evidence="1" key="1">
    <citation type="submission" date="2021-06" db="EMBL/GenBank/DDBJ databases">
        <authorList>
            <person name="Kallberg Y."/>
            <person name="Tangrot J."/>
            <person name="Rosling A."/>
        </authorList>
    </citation>
    <scope>NUCLEOTIDE SEQUENCE</scope>
    <source>
        <strain evidence="1">AU212A</strain>
    </source>
</reference>
<name>A0ACA9PR61_9GLOM</name>
<protein>
    <submittedName>
        <fullName evidence="1">5997_t:CDS:1</fullName>
    </submittedName>
</protein>
<evidence type="ECO:0000313" key="1">
    <source>
        <dbReference type="EMBL" id="CAG8720734.1"/>
    </source>
</evidence>
<accession>A0ACA9PR61</accession>
<evidence type="ECO:0000313" key="2">
    <source>
        <dbReference type="Proteomes" id="UP000789860"/>
    </source>
</evidence>
<keyword evidence="2" id="KW-1185">Reference proteome</keyword>